<organism evidence="1 2">
    <name type="scientific">Flavobacterium hydrocarbonoxydans</name>
    <dbReference type="NCBI Taxonomy" id="2683249"/>
    <lineage>
        <taxon>Bacteria</taxon>
        <taxon>Pseudomonadati</taxon>
        <taxon>Bacteroidota</taxon>
        <taxon>Flavobacteriia</taxon>
        <taxon>Flavobacteriales</taxon>
        <taxon>Flavobacteriaceae</taxon>
        <taxon>Flavobacterium</taxon>
    </lineage>
</organism>
<dbReference type="Proteomes" id="UP000471501">
    <property type="component" value="Unassembled WGS sequence"/>
</dbReference>
<comment type="caution">
    <text evidence="1">The sequence shown here is derived from an EMBL/GenBank/DDBJ whole genome shotgun (WGS) entry which is preliminary data.</text>
</comment>
<keyword evidence="2" id="KW-1185">Reference proteome</keyword>
<sequence length="79" mass="9395">MDLQTRKIAFVQEFLKLQSEEVITQLENLLHKKNSRIIAEEISFEPMSIEEFNTRIDKSEQDFKNGKFKTSEQLLAKYK</sequence>
<dbReference type="RefSeq" id="WP_160373344.1">
    <property type="nucleotide sequence ID" value="NZ_WSTB01000002.1"/>
</dbReference>
<evidence type="ECO:0000313" key="2">
    <source>
        <dbReference type="Proteomes" id="UP000471501"/>
    </source>
</evidence>
<protein>
    <recommendedName>
        <fullName evidence="3">Addiction module component</fullName>
    </recommendedName>
</protein>
<name>A0A6I4NKQ3_9FLAO</name>
<gene>
    <name evidence="1" type="ORF">GON26_03500</name>
</gene>
<reference evidence="1 2" key="1">
    <citation type="submission" date="2019-12" db="EMBL/GenBank/DDBJ databases">
        <authorList>
            <person name="Kim Y.S."/>
        </authorList>
    </citation>
    <scope>NUCLEOTIDE SEQUENCE [LARGE SCALE GENOMIC DNA]</scope>
    <source>
        <strain evidence="1 2">GA093</strain>
    </source>
</reference>
<evidence type="ECO:0000313" key="1">
    <source>
        <dbReference type="EMBL" id="MWB93412.1"/>
    </source>
</evidence>
<dbReference type="AlphaFoldDB" id="A0A6I4NKQ3"/>
<dbReference type="EMBL" id="WSTB01000002">
    <property type="protein sequence ID" value="MWB93412.1"/>
    <property type="molecule type" value="Genomic_DNA"/>
</dbReference>
<evidence type="ECO:0008006" key="3">
    <source>
        <dbReference type="Google" id="ProtNLM"/>
    </source>
</evidence>
<proteinExistence type="predicted"/>
<accession>A0A6I4NKQ3</accession>